<dbReference type="CDD" id="cd00130">
    <property type="entry name" value="PAS"/>
    <property type="match status" value="1"/>
</dbReference>
<accession>A0ABP8C1F7</accession>
<comment type="caution">
    <text evidence="17">The sequence shown here is derived from an EMBL/GenBank/DDBJ whole genome shotgun (WGS) entry which is preliminary data.</text>
</comment>
<dbReference type="InterPro" id="IPR016120">
    <property type="entry name" value="Sig_transdc_His_kin_SpoOB"/>
</dbReference>
<dbReference type="EC" id="2.7.13.3" evidence="3"/>
<dbReference type="InterPro" id="IPR004358">
    <property type="entry name" value="Sig_transdc_His_kin-like_C"/>
</dbReference>
<dbReference type="Gene3D" id="3.30.450.20">
    <property type="entry name" value="PAS domain"/>
    <property type="match status" value="2"/>
</dbReference>
<name>A0ABP8C1F7_9ACTN</name>
<keyword evidence="18" id="KW-1185">Reference proteome</keyword>
<dbReference type="PRINTS" id="PR00344">
    <property type="entry name" value="BCTRLSENSOR"/>
</dbReference>
<feature type="domain" description="PAS" evidence="16">
    <location>
        <begin position="216"/>
        <end position="252"/>
    </location>
</feature>
<evidence type="ECO:0000256" key="14">
    <source>
        <dbReference type="SAM" id="Phobius"/>
    </source>
</evidence>
<evidence type="ECO:0000256" key="12">
    <source>
        <dbReference type="ARBA" id="ARBA00023012"/>
    </source>
</evidence>
<keyword evidence="5" id="KW-0597">Phosphoprotein</keyword>
<comment type="subcellular location">
    <subcellularLocation>
        <location evidence="2">Cell membrane</location>
        <topology evidence="2">Multi-pass membrane protein</topology>
    </subcellularLocation>
</comment>
<dbReference type="InterPro" id="IPR035965">
    <property type="entry name" value="PAS-like_dom_sf"/>
</dbReference>
<dbReference type="PANTHER" id="PTHR43547">
    <property type="entry name" value="TWO-COMPONENT HISTIDINE KINASE"/>
    <property type="match status" value="1"/>
</dbReference>
<dbReference type="Pfam" id="PF00989">
    <property type="entry name" value="PAS"/>
    <property type="match status" value="1"/>
</dbReference>
<keyword evidence="8" id="KW-0547">Nucleotide-binding</keyword>
<dbReference type="PROSITE" id="PS50109">
    <property type="entry name" value="HIS_KIN"/>
    <property type="match status" value="1"/>
</dbReference>
<evidence type="ECO:0000256" key="13">
    <source>
        <dbReference type="ARBA" id="ARBA00023136"/>
    </source>
</evidence>
<dbReference type="SMART" id="SM00091">
    <property type="entry name" value="PAS"/>
    <property type="match status" value="1"/>
</dbReference>
<dbReference type="Pfam" id="PF17203">
    <property type="entry name" value="sCache_3_2"/>
    <property type="match status" value="1"/>
</dbReference>
<gene>
    <name evidence="17" type="ORF">GCM10022254_28680</name>
</gene>
<organism evidence="17 18">
    <name type="scientific">Actinomadura meridiana</name>
    <dbReference type="NCBI Taxonomy" id="559626"/>
    <lineage>
        <taxon>Bacteria</taxon>
        <taxon>Bacillati</taxon>
        <taxon>Actinomycetota</taxon>
        <taxon>Actinomycetes</taxon>
        <taxon>Streptosporangiales</taxon>
        <taxon>Thermomonosporaceae</taxon>
        <taxon>Actinomadura</taxon>
    </lineage>
</organism>
<dbReference type="InterPro" id="IPR013767">
    <property type="entry name" value="PAS_fold"/>
</dbReference>
<evidence type="ECO:0000256" key="4">
    <source>
        <dbReference type="ARBA" id="ARBA00022475"/>
    </source>
</evidence>
<keyword evidence="10" id="KW-0067">ATP-binding</keyword>
<dbReference type="PANTHER" id="PTHR43547:SF10">
    <property type="entry name" value="SENSOR HISTIDINE KINASE DCUS"/>
    <property type="match status" value="1"/>
</dbReference>
<keyword evidence="9 17" id="KW-0418">Kinase</keyword>
<dbReference type="InterPro" id="IPR029151">
    <property type="entry name" value="Sensor-like_sf"/>
</dbReference>
<dbReference type="InterPro" id="IPR005467">
    <property type="entry name" value="His_kinase_dom"/>
</dbReference>
<dbReference type="InterPro" id="IPR000014">
    <property type="entry name" value="PAS"/>
</dbReference>
<dbReference type="SUPFAM" id="SSF55785">
    <property type="entry name" value="PYP-like sensor domain (PAS domain)"/>
    <property type="match status" value="1"/>
</dbReference>
<dbReference type="Proteomes" id="UP001501710">
    <property type="component" value="Unassembled WGS sequence"/>
</dbReference>
<dbReference type="SUPFAM" id="SSF55874">
    <property type="entry name" value="ATPase domain of HSP90 chaperone/DNA topoisomerase II/histidine kinase"/>
    <property type="match status" value="1"/>
</dbReference>
<sequence>MRLPAWMKPGRWSLARQLLVLQTAIVGLLVAAGATLAYLDAERAADDAATQTVTAVAATIAHSQNVRAALATPDPSILLQPYAERVRRDAAVDFITIMSPAGIRYTHPNPERIGGHFVGNTAPAVAGRSFTETYTGTLGPSVRTVTPVLDDDGRVVALVAVGITVRVISGELRERLLYLLAVAASVLVAGVGGSYLVSARLRRQTRGVAPGELREMFEYYQAILHSVREGLLLIDKSGRVVLCNDAARDLLGVPEGSRGRKITDLGLPGELAATLVSREPRSDEIHVGDTRVLVVNTSPVRSRDRAMGNVVTLRDHTELLALTGELDTVRGFAESLRAQAHEAANRLHTVVSLVELGRPDQAVEFATAELETAQRLTDHVVGSATEPVLAALLLGKSAEAGERGVDLVVTEDTAIEGIVEPRDLVTILGNLIDNAVDAALSGAAARPPRVVVSARTDGGEFVLQVADSGPGVDPASVPDMFRRGWTTKTSGGPVGHGLGLALVGQAVRRHRGDVHVGHDGGAIFTVRLPLDAR</sequence>
<evidence type="ECO:0000256" key="1">
    <source>
        <dbReference type="ARBA" id="ARBA00000085"/>
    </source>
</evidence>
<dbReference type="EMBL" id="BAABAS010000006">
    <property type="protein sequence ID" value="GAA4231453.1"/>
    <property type="molecule type" value="Genomic_DNA"/>
</dbReference>
<keyword evidence="4" id="KW-1003">Cell membrane</keyword>
<evidence type="ECO:0000256" key="2">
    <source>
        <dbReference type="ARBA" id="ARBA00004651"/>
    </source>
</evidence>
<dbReference type="SUPFAM" id="SSF55890">
    <property type="entry name" value="Sporulation response regulatory protein Spo0B"/>
    <property type="match status" value="1"/>
</dbReference>
<evidence type="ECO:0000256" key="11">
    <source>
        <dbReference type="ARBA" id="ARBA00022989"/>
    </source>
</evidence>
<comment type="catalytic activity">
    <reaction evidence="1">
        <text>ATP + protein L-histidine = ADP + protein N-phospho-L-histidine.</text>
        <dbReference type="EC" id="2.7.13.3"/>
    </reaction>
</comment>
<dbReference type="GO" id="GO:0016301">
    <property type="term" value="F:kinase activity"/>
    <property type="evidence" value="ECO:0007669"/>
    <property type="project" value="UniProtKB-KW"/>
</dbReference>
<dbReference type="InterPro" id="IPR036890">
    <property type="entry name" value="HATPase_C_sf"/>
</dbReference>
<evidence type="ECO:0000259" key="15">
    <source>
        <dbReference type="PROSITE" id="PS50109"/>
    </source>
</evidence>
<evidence type="ECO:0000256" key="9">
    <source>
        <dbReference type="ARBA" id="ARBA00022777"/>
    </source>
</evidence>
<dbReference type="SMART" id="SM00387">
    <property type="entry name" value="HATPase_c"/>
    <property type="match status" value="1"/>
</dbReference>
<evidence type="ECO:0000313" key="18">
    <source>
        <dbReference type="Proteomes" id="UP001501710"/>
    </source>
</evidence>
<protein>
    <recommendedName>
        <fullName evidence="3">histidine kinase</fullName>
        <ecNumber evidence="3">2.7.13.3</ecNumber>
    </recommendedName>
</protein>
<keyword evidence="11 14" id="KW-1133">Transmembrane helix</keyword>
<evidence type="ECO:0000256" key="6">
    <source>
        <dbReference type="ARBA" id="ARBA00022679"/>
    </source>
</evidence>
<evidence type="ECO:0000313" key="17">
    <source>
        <dbReference type="EMBL" id="GAA4231453.1"/>
    </source>
</evidence>
<feature type="transmembrane region" description="Helical" evidence="14">
    <location>
        <begin position="176"/>
        <end position="197"/>
    </location>
</feature>
<keyword evidence="7 14" id="KW-0812">Transmembrane</keyword>
<evidence type="ECO:0000259" key="16">
    <source>
        <dbReference type="PROSITE" id="PS50112"/>
    </source>
</evidence>
<dbReference type="SUPFAM" id="SSF103190">
    <property type="entry name" value="Sensory domain-like"/>
    <property type="match status" value="1"/>
</dbReference>
<keyword evidence="12" id="KW-0902">Two-component regulatory system</keyword>
<proteinExistence type="predicted"/>
<evidence type="ECO:0000256" key="8">
    <source>
        <dbReference type="ARBA" id="ARBA00022741"/>
    </source>
</evidence>
<evidence type="ECO:0000256" key="5">
    <source>
        <dbReference type="ARBA" id="ARBA00022553"/>
    </source>
</evidence>
<reference evidence="18" key="1">
    <citation type="journal article" date="2019" name="Int. J. Syst. Evol. Microbiol.">
        <title>The Global Catalogue of Microorganisms (GCM) 10K type strain sequencing project: providing services to taxonomists for standard genome sequencing and annotation.</title>
        <authorList>
            <consortium name="The Broad Institute Genomics Platform"/>
            <consortium name="The Broad Institute Genome Sequencing Center for Infectious Disease"/>
            <person name="Wu L."/>
            <person name="Ma J."/>
        </authorList>
    </citation>
    <scope>NUCLEOTIDE SEQUENCE [LARGE SCALE GENOMIC DNA]</scope>
    <source>
        <strain evidence="18">JCM 17440</strain>
    </source>
</reference>
<dbReference type="PROSITE" id="PS50112">
    <property type="entry name" value="PAS"/>
    <property type="match status" value="1"/>
</dbReference>
<evidence type="ECO:0000256" key="7">
    <source>
        <dbReference type="ARBA" id="ARBA00022692"/>
    </source>
</evidence>
<feature type="domain" description="Histidine kinase" evidence="15">
    <location>
        <begin position="338"/>
        <end position="532"/>
    </location>
</feature>
<keyword evidence="6" id="KW-0808">Transferase</keyword>
<evidence type="ECO:0000256" key="3">
    <source>
        <dbReference type="ARBA" id="ARBA00012438"/>
    </source>
</evidence>
<dbReference type="Gene3D" id="3.30.565.10">
    <property type="entry name" value="Histidine kinase-like ATPase, C-terminal domain"/>
    <property type="match status" value="1"/>
</dbReference>
<keyword evidence="13 14" id="KW-0472">Membrane</keyword>
<dbReference type="Pfam" id="PF02518">
    <property type="entry name" value="HATPase_c"/>
    <property type="match status" value="1"/>
</dbReference>
<evidence type="ECO:0000256" key="10">
    <source>
        <dbReference type="ARBA" id="ARBA00022840"/>
    </source>
</evidence>
<dbReference type="InterPro" id="IPR033463">
    <property type="entry name" value="sCache_3"/>
</dbReference>
<dbReference type="InterPro" id="IPR003594">
    <property type="entry name" value="HATPase_dom"/>
</dbReference>
<dbReference type="RefSeq" id="WP_344895853.1">
    <property type="nucleotide sequence ID" value="NZ_BAABAS010000006.1"/>
</dbReference>